<reference evidence="3 4" key="1">
    <citation type="submission" date="2017-12" db="EMBL/GenBank/DDBJ databases">
        <authorList>
            <person name="Hurst M.R.H."/>
        </authorList>
    </citation>
    <scope>NUCLEOTIDE SEQUENCE [LARGE SCALE GENOMIC DNA]</scope>
    <source>
        <strain evidence="3 4">BM15</strain>
    </source>
</reference>
<name>A0A2K9EBZ4_9RHOB</name>
<dbReference type="PANTHER" id="PTHR30388:SF4">
    <property type="entry name" value="MOLYBDENUM COFACTOR INSERTION CHAPERONE PAOD"/>
    <property type="match status" value="1"/>
</dbReference>
<gene>
    <name evidence="3" type="ORF">CUV01_02615</name>
</gene>
<dbReference type="OrthoDB" id="9815497at2"/>
<feature type="domain" description="XdhC- CoxI" evidence="1">
    <location>
        <begin position="25"/>
        <end position="93"/>
    </location>
</feature>
<sequence>MGLSGMNILNQSAAVSRDPLAEAVAAPGDVVLAIITGVEGPSYRPVGAVMAIMPEGEDDTLVGTLSSGCVESDIAHHARQAMAEGQPRNVRYGRGSPFIDIQLPCGGGLDILLLPNPDRDVLRQVAAKRDAREVCSLRINTRTGAMALQAEGQTGLADKDFVLRIEPELRFLVFGKGPEAFTFAALAHSVGFPGLLLSPDDETLQSAAGAGCATQRMIRPGWPGDLSVDGWTSIVLFFHDHDWEPAILQGALQTPAFYIGSQGSQRAAATRRHALAELGVTEDRIARLHGPVGLIHSARDARTLAVSVLAEVLDRAKSGA</sequence>
<dbReference type="InterPro" id="IPR003777">
    <property type="entry name" value="XdhC_CoxI"/>
</dbReference>
<dbReference type="Proteomes" id="UP000233742">
    <property type="component" value="Chromosome"/>
</dbReference>
<dbReference type="InterPro" id="IPR027051">
    <property type="entry name" value="XdhC_Rossmann_dom"/>
</dbReference>
<dbReference type="KEGG" id="paro:CUV01_02615"/>
<proteinExistence type="predicted"/>
<evidence type="ECO:0000259" key="2">
    <source>
        <dbReference type="Pfam" id="PF13478"/>
    </source>
</evidence>
<dbReference type="Gene3D" id="3.40.50.720">
    <property type="entry name" value="NAD(P)-binding Rossmann-like Domain"/>
    <property type="match status" value="1"/>
</dbReference>
<evidence type="ECO:0000259" key="1">
    <source>
        <dbReference type="Pfam" id="PF02625"/>
    </source>
</evidence>
<dbReference type="EMBL" id="CP025408">
    <property type="protein sequence ID" value="AUH32430.1"/>
    <property type="molecule type" value="Genomic_DNA"/>
</dbReference>
<dbReference type="PANTHER" id="PTHR30388">
    <property type="entry name" value="ALDEHYDE OXIDOREDUCTASE MOLYBDENUM COFACTOR ASSEMBLY PROTEIN"/>
    <property type="match status" value="1"/>
</dbReference>
<dbReference type="InterPro" id="IPR052698">
    <property type="entry name" value="MoCofactor_Util/Proc"/>
</dbReference>
<protein>
    <submittedName>
        <fullName evidence="3">Xanthine dehydrogenase</fullName>
    </submittedName>
</protein>
<evidence type="ECO:0000313" key="3">
    <source>
        <dbReference type="EMBL" id="AUH32430.1"/>
    </source>
</evidence>
<dbReference type="Pfam" id="PF13478">
    <property type="entry name" value="XdhC_C"/>
    <property type="match status" value="1"/>
</dbReference>
<dbReference type="AlphaFoldDB" id="A0A2K9EBZ4"/>
<accession>A0A2K9EBZ4</accession>
<keyword evidence="4" id="KW-1185">Reference proteome</keyword>
<organism evidence="3 4">
    <name type="scientific">Paracoccus tegillarcae</name>
    <dbReference type="NCBI Taxonomy" id="1529068"/>
    <lineage>
        <taxon>Bacteria</taxon>
        <taxon>Pseudomonadati</taxon>
        <taxon>Pseudomonadota</taxon>
        <taxon>Alphaproteobacteria</taxon>
        <taxon>Rhodobacterales</taxon>
        <taxon>Paracoccaceae</taxon>
        <taxon>Paracoccus</taxon>
    </lineage>
</organism>
<feature type="domain" description="XdhC Rossmann" evidence="2">
    <location>
        <begin position="172"/>
        <end position="312"/>
    </location>
</feature>
<dbReference type="Pfam" id="PF02625">
    <property type="entry name" value="XdhC_CoxI"/>
    <property type="match status" value="1"/>
</dbReference>
<evidence type="ECO:0000313" key="4">
    <source>
        <dbReference type="Proteomes" id="UP000233742"/>
    </source>
</evidence>